<proteinExistence type="predicted"/>
<evidence type="ECO:0000313" key="3">
    <source>
        <dbReference type="Proteomes" id="UP000574390"/>
    </source>
</evidence>
<dbReference type="AlphaFoldDB" id="A0A7J6S5E8"/>
<dbReference type="PROSITE" id="PS51286">
    <property type="entry name" value="RAP"/>
    <property type="match status" value="1"/>
</dbReference>
<feature type="domain" description="RAP" evidence="1">
    <location>
        <begin position="1"/>
        <end position="43"/>
    </location>
</feature>
<dbReference type="InterPro" id="IPR013584">
    <property type="entry name" value="RAP"/>
</dbReference>
<name>A0A7J6S5E8_PEROL</name>
<gene>
    <name evidence="2" type="ORF">FOZ62_019708</name>
</gene>
<evidence type="ECO:0000313" key="2">
    <source>
        <dbReference type="EMBL" id="KAF4728128.1"/>
    </source>
</evidence>
<dbReference type="Pfam" id="PF08373">
    <property type="entry name" value="RAP"/>
    <property type="match status" value="1"/>
</dbReference>
<reference evidence="2 3" key="1">
    <citation type="submission" date="2020-04" db="EMBL/GenBank/DDBJ databases">
        <title>Perkinsus olseni comparative genomics.</title>
        <authorList>
            <person name="Bogema D.R."/>
        </authorList>
    </citation>
    <scope>NUCLEOTIDE SEQUENCE [LARGE SCALE GENOMIC DNA]</scope>
    <source>
        <strain evidence="2">ATCC PRA-205</strain>
    </source>
</reference>
<dbReference type="EMBL" id="JABANM010017223">
    <property type="protein sequence ID" value="KAF4728128.1"/>
    <property type="molecule type" value="Genomic_DNA"/>
</dbReference>
<organism evidence="2 3">
    <name type="scientific">Perkinsus olseni</name>
    <name type="common">Perkinsus atlanticus</name>
    <dbReference type="NCBI Taxonomy" id="32597"/>
    <lineage>
        <taxon>Eukaryota</taxon>
        <taxon>Sar</taxon>
        <taxon>Alveolata</taxon>
        <taxon>Perkinsozoa</taxon>
        <taxon>Perkinsea</taxon>
        <taxon>Perkinsida</taxon>
        <taxon>Perkinsidae</taxon>
        <taxon>Perkinsus</taxon>
    </lineage>
</organism>
<dbReference type="Proteomes" id="UP000574390">
    <property type="component" value="Unassembled WGS sequence"/>
</dbReference>
<sequence length="109" mass="12267">MRTASSLLKHRILEALGFTVIRVPYQEWSQCGTREKRLRYVGSFWKQLIDAKVVTEDTAKDVALGDVLEVAVSAECDEVVSQRERAAVRLLTARVLNQLTMSFNGSHDS</sequence>
<accession>A0A7J6S5E8</accession>
<comment type="caution">
    <text evidence="2">The sequence shown here is derived from an EMBL/GenBank/DDBJ whole genome shotgun (WGS) entry which is preliminary data.</text>
</comment>
<protein>
    <recommendedName>
        <fullName evidence="1">RAP domain-containing protein</fullName>
    </recommendedName>
</protein>
<evidence type="ECO:0000259" key="1">
    <source>
        <dbReference type="PROSITE" id="PS51286"/>
    </source>
</evidence>